<dbReference type="SUPFAM" id="SSF81383">
    <property type="entry name" value="F-box domain"/>
    <property type="match status" value="1"/>
</dbReference>
<keyword evidence="1" id="KW-1133">Transmembrane helix</keyword>
<dbReference type="SUPFAM" id="SSF50965">
    <property type="entry name" value="Galactose oxidase, central domain"/>
    <property type="match status" value="1"/>
</dbReference>
<dbReference type="EMBL" id="JAWXYG010000005">
    <property type="protein sequence ID" value="KAK4271142.1"/>
    <property type="molecule type" value="Genomic_DNA"/>
</dbReference>
<evidence type="ECO:0000313" key="4">
    <source>
        <dbReference type="Proteomes" id="UP001293593"/>
    </source>
</evidence>
<evidence type="ECO:0000259" key="2">
    <source>
        <dbReference type="PROSITE" id="PS50181"/>
    </source>
</evidence>
<dbReference type="Gene3D" id="1.20.1280.50">
    <property type="match status" value="1"/>
</dbReference>
<dbReference type="SMART" id="SM00256">
    <property type="entry name" value="FBOX"/>
    <property type="match status" value="1"/>
</dbReference>
<feature type="domain" description="F-box" evidence="2">
    <location>
        <begin position="8"/>
        <end position="54"/>
    </location>
</feature>
<sequence length="384" mass="45122">MMKNKRVEDDTLFLPEEIIRDILIRLPVKSLIRFQCVCKDWRNLFKTPPFIADHLCHSNRQNPYILSQRDHLLYDSYSDLYYVGSDMQLWRFQNSPLIEHLNYDKIVGSSNGLLCVKTNRLHRSFLLWNPAIKEVKLVPETDFRMDGSCTIGFGFCPSLNDYKIVVTFCEHYYLEMVKVYSLRSNSWKEVKYRLGACGMFNSVIVNGVMFWWGYKKIRKDHCVYFEVVIFSFNLATEVWTVIPMPEQHSSTVYQNLMVYEGKLAFVYFEHSAIHLWIREEGVGASGETWNWTKKFTSNPYPSGELFPETMWENEIFCRIWDWDSESTTTVLFNPTTEKFKNLNISKCDDKHEIFNYVESLVSVGGTKSVTKFLKRGAHLVECGQ</sequence>
<dbReference type="InterPro" id="IPR017451">
    <property type="entry name" value="F-box-assoc_interact_dom"/>
</dbReference>
<keyword evidence="1" id="KW-0472">Membrane</keyword>
<dbReference type="CDD" id="cd22157">
    <property type="entry name" value="F-box_AtFBW1-like"/>
    <property type="match status" value="1"/>
</dbReference>
<dbReference type="PANTHER" id="PTHR31672">
    <property type="entry name" value="BNACNNG10540D PROTEIN"/>
    <property type="match status" value="1"/>
</dbReference>
<dbReference type="InterPro" id="IPR036047">
    <property type="entry name" value="F-box-like_dom_sf"/>
</dbReference>
<comment type="caution">
    <text evidence="3">The sequence shown here is derived from an EMBL/GenBank/DDBJ whole genome shotgun (WGS) entry which is preliminary data.</text>
</comment>
<reference evidence="3" key="1">
    <citation type="submission" date="2023-10" db="EMBL/GenBank/DDBJ databases">
        <title>Chromosome-level genome of the transformable northern wattle, Acacia crassicarpa.</title>
        <authorList>
            <person name="Massaro I."/>
            <person name="Sinha N.R."/>
            <person name="Poethig S."/>
            <person name="Leichty A.R."/>
        </authorList>
    </citation>
    <scope>NUCLEOTIDE SEQUENCE</scope>
    <source>
        <strain evidence="3">Acra3RX</strain>
        <tissue evidence="3">Leaf</tissue>
    </source>
</reference>
<gene>
    <name evidence="3" type="ORF">QN277_019879</name>
</gene>
<proteinExistence type="predicted"/>
<dbReference type="PANTHER" id="PTHR31672:SF10">
    <property type="entry name" value="F-BOX DOMAIN-CONTAINING PROTEIN"/>
    <property type="match status" value="1"/>
</dbReference>
<dbReference type="InterPro" id="IPR013187">
    <property type="entry name" value="F-box-assoc_dom_typ3"/>
</dbReference>
<dbReference type="AlphaFoldDB" id="A0AAE1JMV3"/>
<organism evidence="3 4">
    <name type="scientific">Acacia crassicarpa</name>
    <name type="common">northern wattle</name>
    <dbReference type="NCBI Taxonomy" id="499986"/>
    <lineage>
        <taxon>Eukaryota</taxon>
        <taxon>Viridiplantae</taxon>
        <taxon>Streptophyta</taxon>
        <taxon>Embryophyta</taxon>
        <taxon>Tracheophyta</taxon>
        <taxon>Spermatophyta</taxon>
        <taxon>Magnoliopsida</taxon>
        <taxon>eudicotyledons</taxon>
        <taxon>Gunneridae</taxon>
        <taxon>Pentapetalae</taxon>
        <taxon>rosids</taxon>
        <taxon>fabids</taxon>
        <taxon>Fabales</taxon>
        <taxon>Fabaceae</taxon>
        <taxon>Caesalpinioideae</taxon>
        <taxon>mimosoid clade</taxon>
        <taxon>Acacieae</taxon>
        <taxon>Acacia</taxon>
    </lineage>
</organism>
<dbReference type="PROSITE" id="PS50181">
    <property type="entry name" value="FBOX"/>
    <property type="match status" value="1"/>
</dbReference>
<accession>A0AAE1JMV3</accession>
<dbReference type="Proteomes" id="UP001293593">
    <property type="component" value="Unassembled WGS sequence"/>
</dbReference>
<dbReference type="NCBIfam" id="TIGR01640">
    <property type="entry name" value="F_box_assoc_1"/>
    <property type="match status" value="1"/>
</dbReference>
<feature type="transmembrane region" description="Helical" evidence="1">
    <location>
        <begin position="192"/>
        <end position="214"/>
    </location>
</feature>
<name>A0AAE1JMV3_9FABA</name>
<dbReference type="InterPro" id="IPR001810">
    <property type="entry name" value="F-box_dom"/>
</dbReference>
<evidence type="ECO:0000256" key="1">
    <source>
        <dbReference type="SAM" id="Phobius"/>
    </source>
</evidence>
<evidence type="ECO:0000313" key="3">
    <source>
        <dbReference type="EMBL" id="KAK4271142.1"/>
    </source>
</evidence>
<dbReference type="Pfam" id="PF08268">
    <property type="entry name" value="FBA_3"/>
    <property type="match status" value="1"/>
</dbReference>
<protein>
    <recommendedName>
        <fullName evidence="2">F-box domain-containing protein</fullName>
    </recommendedName>
</protein>
<dbReference type="Pfam" id="PF00646">
    <property type="entry name" value="F-box"/>
    <property type="match status" value="1"/>
</dbReference>
<dbReference type="InterPro" id="IPR050796">
    <property type="entry name" value="SCF_F-box_component"/>
</dbReference>
<keyword evidence="4" id="KW-1185">Reference proteome</keyword>
<keyword evidence="1" id="KW-0812">Transmembrane</keyword>
<dbReference type="InterPro" id="IPR011043">
    <property type="entry name" value="Gal_Oxase/kelch_b-propeller"/>
</dbReference>